<dbReference type="RefSeq" id="WP_018302583.1">
    <property type="nucleotide sequence ID" value="NZ_CM003137.1"/>
</dbReference>
<dbReference type="EMBL" id="AONG01000001">
    <property type="protein sequence ID" value="KIQ71411.1"/>
    <property type="molecule type" value="Genomic_DNA"/>
</dbReference>
<keyword evidence="2" id="KW-1185">Reference proteome</keyword>
<dbReference type="OrthoDB" id="7068290at2"/>
<proteinExistence type="predicted"/>
<evidence type="ECO:0000313" key="1">
    <source>
        <dbReference type="EMBL" id="KIQ71411.1"/>
    </source>
</evidence>
<sequence>MTSLSFFTIVCAKDFEQWRLQARSLARYWRGDAAAPVHVVVNEEAEADRARVLDYVRDNLGAYGALQANVRVHVSQDILRAPVSMRGWRVQQIVKMLAHRVVETPRIVILDSKNHFIETIDELDFFASDDRPRTNWRKRSPDHSQHKWLRHSFADLGLDPSWADQPAPPTITPYPVTRDLLVRLTEHLDAENGLVETYFESKDNQSSEFFLIYAFVIRTYDDPQRYYAKGLVKLATIFNRFPETPELMQALLERVESGGVKVFSFHHGRKGRLLPADHARIVRLWQDKGLAGREDALEILGPPADAHSDRPGVPQ</sequence>
<dbReference type="Proteomes" id="UP000035100">
    <property type="component" value="Plasmid pWENMAR1"/>
</dbReference>
<organism evidence="1 2">
    <name type="scientific">Wenxinia marina DSM 24838</name>
    <dbReference type="NCBI Taxonomy" id="1123501"/>
    <lineage>
        <taxon>Bacteria</taxon>
        <taxon>Pseudomonadati</taxon>
        <taxon>Pseudomonadota</taxon>
        <taxon>Alphaproteobacteria</taxon>
        <taxon>Rhodobacterales</taxon>
        <taxon>Roseobacteraceae</taxon>
        <taxon>Wenxinia</taxon>
    </lineage>
</organism>
<name>A0A0D0PJ22_9RHOB</name>
<accession>A0A0D0PJ22</accession>
<geneLocation type="plasmid" evidence="1 2">
    <name>pWENMAR1</name>
</geneLocation>
<evidence type="ECO:0000313" key="2">
    <source>
        <dbReference type="Proteomes" id="UP000035100"/>
    </source>
</evidence>
<dbReference type="eggNOG" id="ENOG5032VC8">
    <property type="taxonomic scope" value="Bacteria"/>
</dbReference>
<comment type="caution">
    <text evidence="1">The sequence shown here is derived from an EMBL/GenBank/DDBJ whole genome shotgun (WGS) entry which is preliminary data.</text>
</comment>
<dbReference type="AlphaFoldDB" id="A0A0D0PJ22"/>
<reference evidence="1 2" key="1">
    <citation type="submission" date="2013-01" db="EMBL/GenBank/DDBJ databases">
        <authorList>
            <person name="Fiebig A."/>
            <person name="Goeker M."/>
            <person name="Klenk H.-P.P."/>
        </authorList>
    </citation>
    <scope>NUCLEOTIDE SEQUENCE [LARGE SCALE GENOMIC DNA]</scope>
    <source>
        <strain evidence="1 2">DSM 24838</strain>
        <plasmid evidence="1 2">pWENMAR1</plasmid>
    </source>
</reference>
<dbReference type="Pfam" id="PF20102">
    <property type="entry name" value="DUF6492"/>
    <property type="match status" value="1"/>
</dbReference>
<keyword evidence="1" id="KW-0614">Plasmid</keyword>
<protein>
    <submittedName>
        <fullName evidence="1">Uncharacterized protein</fullName>
    </submittedName>
</protein>
<gene>
    <name evidence="1" type="ORF">Wenmar_04121</name>
</gene>
<dbReference type="InterPro" id="IPR045499">
    <property type="entry name" value="DUF6492"/>
</dbReference>